<evidence type="ECO:0000313" key="2">
    <source>
        <dbReference type="Proteomes" id="UP000547510"/>
    </source>
</evidence>
<sequence>MCGACGTPTALWTERISPLGPGAAWRRARALNTALELAGTAPHRVRVVPWHGGGLSPRTPAGWHYERSLTPAARWLSARFGPLVPAAGDDPSTCARLPEDREPDGLAVWCALVAASGHGPVVLTLPGLRVQFAGEVLVESRCGTEPRDSVLRAPAGARRLLGHLRALAPPCRRPD</sequence>
<keyword evidence="2" id="KW-1185">Reference proteome</keyword>
<reference evidence="1 2" key="1">
    <citation type="submission" date="2020-08" db="EMBL/GenBank/DDBJ databases">
        <title>Genomic Encyclopedia of Type Strains, Phase III (KMG-III): the genomes of soil and plant-associated and newly described type strains.</title>
        <authorList>
            <person name="Whitman W."/>
        </authorList>
    </citation>
    <scope>NUCLEOTIDE SEQUENCE [LARGE SCALE GENOMIC DNA]</scope>
    <source>
        <strain evidence="1 2">CECT 8640</strain>
    </source>
</reference>
<dbReference type="AlphaFoldDB" id="A0A841CFA8"/>
<organism evidence="1 2">
    <name type="scientific">Saccharothrix tamanrassetensis</name>
    <dbReference type="NCBI Taxonomy" id="1051531"/>
    <lineage>
        <taxon>Bacteria</taxon>
        <taxon>Bacillati</taxon>
        <taxon>Actinomycetota</taxon>
        <taxon>Actinomycetes</taxon>
        <taxon>Pseudonocardiales</taxon>
        <taxon>Pseudonocardiaceae</taxon>
        <taxon>Saccharothrix</taxon>
    </lineage>
</organism>
<comment type="caution">
    <text evidence="1">The sequence shown here is derived from an EMBL/GenBank/DDBJ whole genome shotgun (WGS) entry which is preliminary data.</text>
</comment>
<gene>
    <name evidence="1" type="ORF">FHS29_003825</name>
</gene>
<dbReference type="Proteomes" id="UP000547510">
    <property type="component" value="Unassembled WGS sequence"/>
</dbReference>
<dbReference type="RefSeq" id="WP_184692098.1">
    <property type="nucleotide sequence ID" value="NZ_JACHJN010000005.1"/>
</dbReference>
<evidence type="ECO:0000313" key="1">
    <source>
        <dbReference type="EMBL" id="MBB5957232.1"/>
    </source>
</evidence>
<proteinExistence type="predicted"/>
<protein>
    <submittedName>
        <fullName evidence="1">Uncharacterized protein</fullName>
    </submittedName>
</protein>
<name>A0A841CFA8_9PSEU</name>
<dbReference type="EMBL" id="JACHJN010000005">
    <property type="protein sequence ID" value="MBB5957232.1"/>
    <property type="molecule type" value="Genomic_DNA"/>
</dbReference>
<accession>A0A841CFA8</accession>